<reference evidence="4 5" key="1">
    <citation type="submission" date="2018-06" db="EMBL/GenBank/DDBJ databases">
        <title>Fusarium incarnatum-equiseti species complex species 28.</title>
        <authorList>
            <person name="Gardiner D.M."/>
        </authorList>
    </citation>
    <scope>NUCLEOTIDE SEQUENCE [LARGE SCALE GENOMIC DNA]</scope>
    <source>
        <strain evidence="4 5">FIESC_28</strain>
    </source>
</reference>
<dbReference type="EMBL" id="QKXC01000261">
    <property type="protein sequence ID" value="RBR09586.1"/>
    <property type="molecule type" value="Genomic_DNA"/>
</dbReference>
<dbReference type="Pfam" id="PF00931">
    <property type="entry name" value="NB-ARC"/>
    <property type="match status" value="1"/>
</dbReference>
<feature type="compositionally biased region" description="Basic and acidic residues" evidence="2">
    <location>
        <begin position="734"/>
        <end position="744"/>
    </location>
</feature>
<evidence type="ECO:0000313" key="4">
    <source>
        <dbReference type="EMBL" id="RBR09586.1"/>
    </source>
</evidence>
<dbReference type="Proteomes" id="UP000253153">
    <property type="component" value="Unassembled WGS sequence"/>
</dbReference>
<keyword evidence="1" id="KW-0175">Coiled coil</keyword>
<name>A0A366QZR5_9HYPO</name>
<dbReference type="SUPFAM" id="SSF52540">
    <property type="entry name" value="P-loop containing nucleoside triphosphate hydrolases"/>
    <property type="match status" value="1"/>
</dbReference>
<dbReference type="GeneID" id="41999236"/>
<feature type="region of interest" description="Disordered" evidence="2">
    <location>
        <begin position="725"/>
        <end position="744"/>
    </location>
</feature>
<gene>
    <name evidence="4" type="ORF">FIESC28_09805</name>
</gene>
<dbReference type="RefSeq" id="XP_031012003.1">
    <property type="nucleotide sequence ID" value="XM_031163940.1"/>
</dbReference>
<feature type="domain" description="NB-ARC" evidence="3">
    <location>
        <begin position="191"/>
        <end position="344"/>
    </location>
</feature>
<keyword evidence="5" id="KW-1185">Reference proteome</keyword>
<evidence type="ECO:0000256" key="1">
    <source>
        <dbReference type="SAM" id="Coils"/>
    </source>
</evidence>
<organism evidence="4 5">
    <name type="scientific">Fusarium coffeatum</name>
    <dbReference type="NCBI Taxonomy" id="231269"/>
    <lineage>
        <taxon>Eukaryota</taxon>
        <taxon>Fungi</taxon>
        <taxon>Dikarya</taxon>
        <taxon>Ascomycota</taxon>
        <taxon>Pezizomycotina</taxon>
        <taxon>Sordariomycetes</taxon>
        <taxon>Hypocreomycetidae</taxon>
        <taxon>Hypocreales</taxon>
        <taxon>Nectriaceae</taxon>
        <taxon>Fusarium</taxon>
        <taxon>Fusarium incarnatum-equiseti species complex</taxon>
    </lineage>
</organism>
<dbReference type="Gene3D" id="3.40.50.300">
    <property type="entry name" value="P-loop containing nucleotide triphosphate hydrolases"/>
    <property type="match status" value="1"/>
</dbReference>
<proteinExistence type="predicted"/>
<dbReference type="InterPro" id="IPR053137">
    <property type="entry name" value="NLR-like"/>
</dbReference>
<sequence>MEAIGAVANIIALVDLSAKIAKVCFQYSKGVSSARTDIERLRRQAEHLEITLKAAQRLVEESKTSSLPTSQAFIATFHSCKNELESTLKKLQPSPMRRYGMRSLKWPFKSKDIDQLLDGLKGYEGSILAGLQVDQTTLLLDIQEGVKQLNLQVTGDASAHEKPHMMMPLTPDPDFICRPSIEEWMKKQFAEMTQRMALVGMGGFGKSKLAIQFVHKIYADTGRSVFWVHGADKAAFEESYRALADVLALPRRHEPGVSILALVRDWLQRDDVHPWFMIVDNADDGKVFFSEDDSFASYLPKSTKGKVLVTSRSLDTAQRLVGNTKAIYRIPIMAEDQALELLQSLLEDRVNGNEAEELVRTLDCIPLAVKQAAAYINRHSPRVTAKSYLKDLYKSEKRKHNLLRSDKGDLGRQAGVSNSVVVTWQVTFKQIRDEHPSAANLLSLMSQFQSQNIPEFMLHWYNDDRFADDGDDDREINTRGAANGVNTAIEDGSDDVNESDIGSDDDNEQMAFENDLDILRSYSLVDITTDGHLSMHPLVQFCTRGWISELGNSARWSILFIKLAAKKFPSTAFKDWSICQTPLTHVEPILGIKPIQRSAIKDWATLLLRMSYYMKAIDQYSRAQILVERSIEARDTLLGHDHLDTLASKTALASITRLRGRLKEAAELGAELVEMRKAAHGVDDKRTLDDMSNLATILYDQGRFDEAEKLEVEILERSQATLGPDHGRGARIRCSGEKEGNAWT</sequence>
<evidence type="ECO:0000313" key="5">
    <source>
        <dbReference type="Proteomes" id="UP000253153"/>
    </source>
</evidence>
<dbReference type="PANTHER" id="PTHR46082">
    <property type="entry name" value="ATP/GTP-BINDING PROTEIN-RELATED"/>
    <property type="match status" value="1"/>
</dbReference>
<dbReference type="OrthoDB" id="20872at2759"/>
<comment type="caution">
    <text evidence="4">The sequence shown here is derived from an EMBL/GenBank/DDBJ whole genome shotgun (WGS) entry which is preliminary data.</text>
</comment>
<dbReference type="InterPro" id="IPR011990">
    <property type="entry name" value="TPR-like_helical_dom_sf"/>
</dbReference>
<dbReference type="InterPro" id="IPR027417">
    <property type="entry name" value="P-loop_NTPase"/>
</dbReference>
<dbReference type="InterPro" id="IPR002182">
    <property type="entry name" value="NB-ARC"/>
</dbReference>
<dbReference type="Pfam" id="PF13374">
    <property type="entry name" value="TPR_10"/>
    <property type="match status" value="2"/>
</dbReference>
<dbReference type="PANTHER" id="PTHR46082:SF6">
    <property type="entry name" value="AAA+ ATPASE DOMAIN-CONTAINING PROTEIN-RELATED"/>
    <property type="match status" value="1"/>
</dbReference>
<dbReference type="Gene3D" id="1.25.40.10">
    <property type="entry name" value="Tetratricopeptide repeat domain"/>
    <property type="match status" value="1"/>
</dbReference>
<dbReference type="SUPFAM" id="SSF48452">
    <property type="entry name" value="TPR-like"/>
    <property type="match status" value="1"/>
</dbReference>
<dbReference type="AlphaFoldDB" id="A0A366QZR5"/>
<protein>
    <recommendedName>
        <fullName evidence="3">NB-ARC domain-containing protein</fullName>
    </recommendedName>
</protein>
<accession>A0A366QZR5</accession>
<evidence type="ECO:0000256" key="2">
    <source>
        <dbReference type="SAM" id="MobiDB-lite"/>
    </source>
</evidence>
<feature type="coiled-coil region" evidence="1">
    <location>
        <begin position="31"/>
        <end position="65"/>
    </location>
</feature>
<evidence type="ECO:0000259" key="3">
    <source>
        <dbReference type="Pfam" id="PF00931"/>
    </source>
</evidence>
<dbReference type="GO" id="GO:0043531">
    <property type="term" value="F:ADP binding"/>
    <property type="evidence" value="ECO:0007669"/>
    <property type="project" value="InterPro"/>
</dbReference>